<evidence type="ECO:0000313" key="1">
    <source>
        <dbReference type="EMBL" id="SIT28117.1"/>
    </source>
</evidence>
<dbReference type="EMBL" id="FTOV01000025">
    <property type="protein sequence ID" value="SIT28117.1"/>
    <property type="molecule type" value="Genomic_DNA"/>
</dbReference>
<organism evidence="1 2">
    <name type="scientific">Chryseobacterium gambrini</name>
    <dbReference type="NCBI Taxonomy" id="373672"/>
    <lineage>
        <taxon>Bacteria</taxon>
        <taxon>Pseudomonadati</taxon>
        <taxon>Bacteroidota</taxon>
        <taxon>Flavobacteriia</taxon>
        <taxon>Flavobacteriales</taxon>
        <taxon>Weeksellaceae</taxon>
        <taxon>Chryseobacterium group</taxon>
        <taxon>Chryseobacterium</taxon>
    </lineage>
</organism>
<proteinExistence type="predicted"/>
<dbReference type="STRING" id="373672.SAMN05421785_1254"/>
<gene>
    <name evidence="1" type="ORF">SAMN05421785_1254</name>
</gene>
<evidence type="ECO:0000313" key="2">
    <source>
        <dbReference type="Proteomes" id="UP000185781"/>
    </source>
</evidence>
<sequence length="45" mass="5280">MLSTSLNQVAFVKTKTLFCLKYFVLVSYTSFYINLRELSLLVTHF</sequence>
<dbReference type="AlphaFoldDB" id="A0A1N7R072"/>
<name>A0A1N7R072_9FLAO</name>
<dbReference type="Proteomes" id="UP000185781">
    <property type="component" value="Unassembled WGS sequence"/>
</dbReference>
<reference evidence="1 2" key="1">
    <citation type="submission" date="2017-01" db="EMBL/GenBank/DDBJ databases">
        <authorList>
            <person name="Mah S.A."/>
            <person name="Swanson W.J."/>
            <person name="Moy G.W."/>
            <person name="Vacquier V.D."/>
        </authorList>
    </citation>
    <scope>NUCLEOTIDE SEQUENCE [LARGE SCALE GENOMIC DNA]</scope>
    <source>
        <strain evidence="1 2">DSM 18014</strain>
    </source>
</reference>
<accession>A0A1N7R072</accession>
<protein>
    <submittedName>
        <fullName evidence="1">Uncharacterized protein</fullName>
    </submittedName>
</protein>